<organism evidence="1 2">
    <name type="scientific">Peloplasma aerotolerans</name>
    <dbReference type="NCBI Taxonomy" id="3044389"/>
    <lineage>
        <taxon>Bacteria</taxon>
        <taxon>Bacillati</taxon>
        <taxon>Mycoplasmatota</taxon>
        <taxon>Mollicutes</taxon>
        <taxon>Acholeplasmatales</taxon>
        <taxon>Acholeplasmataceae</taxon>
        <taxon>Peloplasma</taxon>
    </lineage>
</organism>
<dbReference type="InterPro" id="IPR001087">
    <property type="entry name" value="GDSL"/>
</dbReference>
<gene>
    <name evidence="1" type="ORF">QJ521_04190</name>
</gene>
<keyword evidence="2" id="KW-1185">Reference proteome</keyword>
<reference evidence="1" key="1">
    <citation type="submission" date="2023-05" db="EMBL/GenBank/DDBJ databases">
        <title>Mariniplasma microaerophilum sp. nov., a novel anaerobic mollicute isolated from terrestrial mud volcano, Taman Peninsula, Russia.</title>
        <authorList>
            <person name="Khomyakova M.A."/>
            <person name="Merkel A.Y."/>
            <person name="Slobodkin A.I."/>
        </authorList>
    </citation>
    <scope>NUCLEOTIDE SEQUENCE</scope>
    <source>
        <strain evidence="1">M4Ah</strain>
    </source>
</reference>
<dbReference type="InterPro" id="IPR036514">
    <property type="entry name" value="SGNH_hydro_sf"/>
</dbReference>
<dbReference type="Gene3D" id="2.60.120.260">
    <property type="entry name" value="Galactose-binding domain-like"/>
    <property type="match status" value="1"/>
</dbReference>
<dbReference type="PANTHER" id="PTHR37834:SF2">
    <property type="entry name" value="ESTERASE, SGNH HYDROLASE-TYPE"/>
    <property type="match status" value="1"/>
</dbReference>
<name>A0AAW6UAR8_9MOLU</name>
<dbReference type="Proteomes" id="UP001431532">
    <property type="component" value="Unassembled WGS sequence"/>
</dbReference>
<dbReference type="GO" id="GO:0052689">
    <property type="term" value="F:carboxylic ester hydrolase activity"/>
    <property type="evidence" value="ECO:0007669"/>
    <property type="project" value="InterPro"/>
</dbReference>
<dbReference type="InterPro" id="IPR052762">
    <property type="entry name" value="PCW_deacetylase/CE"/>
</dbReference>
<keyword evidence="1" id="KW-0378">Hydrolase</keyword>
<dbReference type="AlphaFoldDB" id="A0AAW6UAR8"/>
<dbReference type="Gene3D" id="3.40.50.1110">
    <property type="entry name" value="SGNH hydrolase"/>
    <property type="match status" value="1"/>
</dbReference>
<dbReference type="SUPFAM" id="SSF52266">
    <property type="entry name" value="SGNH hydrolase"/>
    <property type="match status" value="1"/>
</dbReference>
<dbReference type="PANTHER" id="PTHR37834">
    <property type="entry name" value="GDSL-LIKE LIPASE/ACYLHYDROLASE DOMAIN PROTEIN (AFU_ORTHOLOGUE AFUA_2G00620)"/>
    <property type="match status" value="1"/>
</dbReference>
<dbReference type="RefSeq" id="WP_282839179.1">
    <property type="nucleotide sequence ID" value="NZ_JASCXW010000010.1"/>
</dbReference>
<protein>
    <submittedName>
        <fullName evidence="1">SGNH/GDSL hydrolase family protein</fullName>
    </submittedName>
</protein>
<sequence>MTITTQELLKSDYIIWHGRKMEDEKGIHFFYTASGFSFKFTGSKIVATFESSFEEFNKRPFIVIDVKSVNHKHTYVMDLKQGKQTIECLNLPYDTYEVEVRKRSESLMSKTILNEISTDGTFLYPTSVNDQLKIEWIGDSSTCGYGNLSTSIDEPFTTESEDGLQTFASIASNILDANYQIVAVSGIGLYKSFYAQITLPKIYCQIDIHKNIHYDFSYNPDLIVINLGTNDHSYMKFLEHQSLAHEQRTFKDVYKSFINDIFINHFGAQILLISQGERHHLVDHVIEQVYLEMSHHKLHHLRVSKVMTEDGIGGQFHPTIKTHQRWGQEVAVKIKQILNYEV</sequence>
<dbReference type="CDD" id="cd01831">
    <property type="entry name" value="Endoglucanase_E_like"/>
    <property type="match status" value="1"/>
</dbReference>
<accession>A0AAW6UAR8</accession>
<comment type="caution">
    <text evidence="1">The sequence shown here is derived from an EMBL/GenBank/DDBJ whole genome shotgun (WGS) entry which is preliminary data.</text>
</comment>
<evidence type="ECO:0000313" key="1">
    <source>
        <dbReference type="EMBL" id="MDI6452754.1"/>
    </source>
</evidence>
<dbReference type="EMBL" id="JASCXW010000010">
    <property type="protein sequence ID" value="MDI6452754.1"/>
    <property type="molecule type" value="Genomic_DNA"/>
</dbReference>
<dbReference type="Pfam" id="PF00657">
    <property type="entry name" value="Lipase_GDSL"/>
    <property type="match status" value="1"/>
</dbReference>
<dbReference type="InterPro" id="IPR037461">
    <property type="entry name" value="CtCE2-like_dom"/>
</dbReference>
<proteinExistence type="predicted"/>
<evidence type="ECO:0000313" key="2">
    <source>
        <dbReference type="Proteomes" id="UP001431532"/>
    </source>
</evidence>